<dbReference type="InterPro" id="IPR055198">
    <property type="entry name" value="NSD_PHD"/>
</dbReference>
<evidence type="ECO:0000256" key="3">
    <source>
        <dbReference type="ARBA" id="ARBA00022771"/>
    </source>
</evidence>
<evidence type="ECO:0000256" key="4">
    <source>
        <dbReference type="ARBA" id="ARBA00022833"/>
    </source>
</evidence>
<name>A0A6A1WT57_9ROSI</name>
<sequence length="1260" mass="142880">MASSDDEADGLPQLVSNYYFEDDKDEPISFFVLPIQWRERESEEGDRQQIFLHGTTDNGLQKIFKHVIAWRFDLSNVSPEISVLSKQNNWIKLQKPRKSFENVIRTILITVHCLHFLKKNPEASGKSLWDHLSRVFSLYEVRPSQNDLVDHMPLICEAVNRDDTLAKAKFLCTFLKEKPGKRKLTDEVTVQMKAMSQFIVDDIDDDILDEEDDSNEDEEVYDAVCAFCDNGGDILCCDGRCMRSFHATVEAGAESKCFSLGLLQKEVDDCLSFLCKNCEYNQHQCFACGKLGSSDKFSGAEVFCCVNATCGYFYHPRCVAKLLHENNEVAAEELEKKISAGGSFTCPIHKCCVCKQGENKKDRQFQFAVCRRCPKSYHRKCLPREIASEDMENEDVMQRAWEDLLPNRILIYCLKHEIDERIGTPIRDHIKFPDVITTVEKKRATLEEKKKQAPEFLVNKEKDLSKKKNIALDGTSCGRSSLKVAKQNQKSSSTVKAGNITNSKKMVSVLDISKRQKIYGTSGKVLDKKARSVSMKGGQCDTADENKSSLGDMLYDLMKGPGQVKPMNQDTPIGKDNKTLAVKPATKKPSSELPSLDADSERRLVTLMRDAASSITLEEIRAKYKVPSSHTYSSKNYVDKNITLGKLEGSVEAIRAALGKLEEGCSPEDAEAVCEPDILRQIYKWKNKLKVYLSPFLNGNRYTSYGRHFTKIEKLEEIVDFCCGANDFSILMKKKLEETGKKCSYKNYDVFQAKNNFNFEKRDWMTVQPRELPTGSRLIMGLNPPFGVRASLANQFVDKALEFNPKLLVLIVPQETQRLDEKKTPYDLVWEEKQFLSGKSFYLPGSVDENGKQMDQWNLRAPPLTLWSRHDWTAKHKTIAEKHGHLCIQHEGSDTENNPPKNGNHDPMDGHETTGNTSLLINVLPSESERPENFSGGVVVTKCSKESSSCSKGDKESLDSEGHGKNRPNETSVRKRKRDKQKAGKVMGLISSENKMDGGRPRSSPNVANRRSSLEHSQSKSREMPSHIEIGEDSHQHFGPSISGSRMQFAETCGGSQASILDELGRMYNRRVDEHYLRDTHRWSMDVGTGSDYRGPQVEEQLCMKERRDSNDNDQYFISLEERLTREIDIRSQVRRYGQQDPDQTRNSYLIGQPRNSYFIGRDPPYGQIRSMPSAYGHLGPATNLSYRMNMPAMQRYAPRLDELNYTRPMNTLAYPPAMNVNSFYNPRASQPGYQDGQMGFAPGPRPAYPHKSSAGWLNE</sequence>
<feature type="compositionally biased region" description="Basic and acidic residues" evidence="6">
    <location>
        <begin position="903"/>
        <end position="912"/>
    </location>
</feature>
<feature type="compositionally biased region" description="Basic and acidic residues" evidence="6">
    <location>
        <begin position="952"/>
        <end position="968"/>
    </location>
</feature>
<accession>A0A6A1WT57</accession>
<keyword evidence="3" id="KW-0863">Zinc-finger</keyword>
<dbReference type="SMART" id="SM00249">
    <property type="entry name" value="PHD"/>
    <property type="match status" value="3"/>
</dbReference>
<feature type="region of interest" description="Disordered" evidence="6">
    <location>
        <begin position="890"/>
        <end position="916"/>
    </location>
</feature>
<feature type="domain" description="Zinc finger PHD-type" evidence="7">
    <location>
        <begin position="284"/>
        <end position="350"/>
    </location>
</feature>
<dbReference type="InterPro" id="IPR058939">
    <property type="entry name" value="Mtase_EDM2"/>
</dbReference>
<dbReference type="PANTHER" id="PTHR46235">
    <property type="entry name" value="PHD FINGER-CONTAINING PROTEIN DDB_G0268158"/>
    <property type="match status" value="1"/>
</dbReference>
<dbReference type="InterPro" id="IPR022702">
    <property type="entry name" value="Cytosine_MeTrfase1_RFD"/>
</dbReference>
<dbReference type="Gene3D" id="3.30.40.10">
    <property type="entry name" value="Zinc/RING finger domain, C3HC4 (zinc finger)"/>
    <property type="match status" value="2"/>
</dbReference>
<comment type="caution">
    <text evidence="8">The sequence shown here is derived from an EMBL/GenBank/DDBJ whole genome shotgun (WGS) entry which is preliminary data.</text>
</comment>
<dbReference type="Pfam" id="PF12047">
    <property type="entry name" value="DNMT1-RFD"/>
    <property type="match status" value="1"/>
</dbReference>
<organism evidence="8 9">
    <name type="scientific">Morella rubra</name>
    <name type="common">Chinese bayberry</name>
    <dbReference type="NCBI Taxonomy" id="262757"/>
    <lineage>
        <taxon>Eukaryota</taxon>
        <taxon>Viridiplantae</taxon>
        <taxon>Streptophyta</taxon>
        <taxon>Embryophyta</taxon>
        <taxon>Tracheophyta</taxon>
        <taxon>Spermatophyta</taxon>
        <taxon>Magnoliopsida</taxon>
        <taxon>eudicotyledons</taxon>
        <taxon>Gunneridae</taxon>
        <taxon>Pentapetalae</taxon>
        <taxon>rosids</taxon>
        <taxon>fabids</taxon>
        <taxon>Fagales</taxon>
        <taxon>Myricaceae</taxon>
        <taxon>Morella</taxon>
    </lineage>
</organism>
<feature type="domain" description="Zinc finger PHD-type" evidence="7">
    <location>
        <begin position="224"/>
        <end position="279"/>
    </location>
</feature>
<comment type="subcellular location">
    <subcellularLocation>
        <location evidence="1">Nucleus</location>
    </subcellularLocation>
</comment>
<dbReference type="GO" id="GO:0005634">
    <property type="term" value="C:nucleus"/>
    <property type="evidence" value="ECO:0007669"/>
    <property type="project" value="UniProtKB-SubCell"/>
</dbReference>
<feature type="region of interest" description="Disordered" evidence="6">
    <location>
        <begin position="942"/>
        <end position="1025"/>
    </location>
</feature>
<feature type="domain" description="Zinc finger PHD-type" evidence="7">
    <location>
        <begin position="351"/>
        <end position="417"/>
    </location>
</feature>
<evidence type="ECO:0000256" key="5">
    <source>
        <dbReference type="ARBA" id="ARBA00023242"/>
    </source>
</evidence>
<feature type="compositionally biased region" description="Basic and acidic residues" evidence="6">
    <location>
        <begin position="1012"/>
        <end position="1025"/>
    </location>
</feature>
<keyword evidence="9" id="KW-1185">Reference proteome</keyword>
<gene>
    <name evidence="8" type="ORF">CJ030_MR1G014991</name>
</gene>
<dbReference type="AlphaFoldDB" id="A0A6A1WT57"/>
<reference evidence="8 9" key="1">
    <citation type="journal article" date="2019" name="Plant Biotechnol. J.">
        <title>The red bayberry genome and genetic basis of sex determination.</title>
        <authorList>
            <person name="Jia H.M."/>
            <person name="Jia H.J."/>
            <person name="Cai Q.L."/>
            <person name="Wang Y."/>
            <person name="Zhao H.B."/>
            <person name="Yang W.F."/>
            <person name="Wang G.Y."/>
            <person name="Li Y.H."/>
            <person name="Zhan D.L."/>
            <person name="Shen Y.T."/>
            <person name="Niu Q.F."/>
            <person name="Chang L."/>
            <person name="Qiu J."/>
            <person name="Zhao L."/>
            <person name="Xie H.B."/>
            <person name="Fu W.Y."/>
            <person name="Jin J."/>
            <person name="Li X.W."/>
            <person name="Jiao Y."/>
            <person name="Zhou C.C."/>
            <person name="Tu T."/>
            <person name="Chai C.Y."/>
            <person name="Gao J.L."/>
            <person name="Fan L.J."/>
            <person name="van de Weg E."/>
            <person name="Wang J.Y."/>
            <person name="Gao Z.S."/>
        </authorList>
    </citation>
    <scope>NUCLEOTIDE SEQUENCE [LARGE SCALE GENOMIC DNA]</scope>
    <source>
        <tissue evidence="8">Leaves</tissue>
    </source>
</reference>
<evidence type="ECO:0000313" key="8">
    <source>
        <dbReference type="EMBL" id="KAB1226987.1"/>
    </source>
</evidence>
<feature type="region of interest" description="Disordered" evidence="6">
    <location>
        <begin position="1136"/>
        <end position="1156"/>
    </location>
</feature>
<keyword evidence="4" id="KW-0862">Zinc</keyword>
<evidence type="ECO:0000259" key="7">
    <source>
        <dbReference type="SMART" id="SM00249"/>
    </source>
</evidence>
<dbReference type="OrthoDB" id="21264at2759"/>
<keyword evidence="5" id="KW-0539">Nucleus</keyword>
<dbReference type="CDD" id="cd15565">
    <property type="entry name" value="PHD2_NSD"/>
    <property type="match status" value="1"/>
</dbReference>
<dbReference type="PANTHER" id="PTHR46235:SF3">
    <property type="entry name" value="PHD FINGER-CONTAINING PROTEIN DDB_G0268158"/>
    <property type="match status" value="1"/>
</dbReference>
<dbReference type="Pfam" id="PF22908">
    <property type="entry name" value="PHD_NSD"/>
    <property type="match status" value="1"/>
</dbReference>
<evidence type="ECO:0000313" key="9">
    <source>
        <dbReference type="Proteomes" id="UP000516437"/>
    </source>
</evidence>
<evidence type="ECO:0000256" key="1">
    <source>
        <dbReference type="ARBA" id="ARBA00004123"/>
    </source>
</evidence>
<dbReference type="EMBL" id="RXIC02000019">
    <property type="protein sequence ID" value="KAB1226987.1"/>
    <property type="molecule type" value="Genomic_DNA"/>
</dbReference>
<proteinExistence type="predicted"/>
<dbReference type="Proteomes" id="UP000516437">
    <property type="component" value="Chromosome 1"/>
</dbReference>
<protein>
    <recommendedName>
        <fullName evidence="7">Zinc finger PHD-type domain-containing protein</fullName>
    </recommendedName>
</protein>
<dbReference type="GO" id="GO:0008270">
    <property type="term" value="F:zinc ion binding"/>
    <property type="evidence" value="ECO:0007669"/>
    <property type="project" value="UniProtKB-KW"/>
</dbReference>
<evidence type="ECO:0000256" key="6">
    <source>
        <dbReference type="SAM" id="MobiDB-lite"/>
    </source>
</evidence>
<keyword evidence="2" id="KW-0479">Metal-binding</keyword>
<dbReference type="InterPro" id="IPR013083">
    <property type="entry name" value="Znf_RING/FYVE/PHD"/>
</dbReference>
<dbReference type="CDD" id="cd15566">
    <property type="entry name" value="PHD3_NSD"/>
    <property type="match status" value="1"/>
</dbReference>
<evidence type="ECO:0000256" key="2">
    <source>
        <dbReference type="ARBA" id="ARBA00022723"/>
    </source>
</evidence>
<feature type="region of interest" description="Disordered" evidence="6">
    <location>
        <begin position="1226"/>
        <end position="1260"/>
    </location>
</feature>
<feature type="compositionally biased region" description="Polar residues" evidence="6">
    <location>
        <begin position="1141"/>
        <end position="1156"/>
    </location>
</feature>
<dbReference type="Pfam" id="PF26055">
    <property type="entry name" value="Mtase_EDM2"/>
    <property type="match status" value="1"/>
</dbReference>
<dbReference type="InterPro" id="IPR001965">
    <property type="entry name" value="Znf_PHD"/>
</dbReference>